<protein>
    <recommendedName>
        <fullName evidence="3">F-box domain-containing protein</fullName>
    </recommendedName>
</protein>
<evidence type="ECO:0000313" key="2">
    <source>
        <dbReference type="Proteomes" id="UP001629113"/>
    </source>
</evidence>
<organism evidence="1 2">
    <name type="scientific">Phlyctema vagabunda</name>
    <dbReference type="NCBI Taxonomy" id="108571"/>
    <lineage>
        <taxon>Eukaryota</taxon>
        <taxon>Fungi</taxon>
        <taxon>Dikarya</taxon>
        <taxon>Ascomycota</taxon>
        <taxon>Pezizomycotina</taxon>
        <taxon>Leotiomycetes</taxon>
        <taxon>Helotiales</taxon>
        <taxon>Dermateaceae</taxon>
        <taxon>Phlyctema</taxon>
    </lineage>
</organism>
<gene>
    <name evidence="1" type="ORF">PVAG01_01990</name>
</gene>
<reference evidence="1 2" key="1">
    <citation type="submission" date="2024-06" db="EMBL/GenBank/DDBJ databases">
        <title>Complete genome of Phlyctema vagabunda strain 19-DSS-EL-015.</title>
        <authorList>
            <person name="Fiorenzani C."/>
        </authorList>
    </citation>
    <scope>NUCLEOTIDE SEQUENCE [LARGE SCALE GENOMIC DNA]</scope>
    <source>
        <strain evidence="1 2">19-DSS-EL-015</strain>
    </source>
</reference>
<accession>A0ABR4PZJ6</accession>
<dbReference type="Proteomes" id="UP001629113">
    <property type="component" value="Unassembled WGS sequence"/>
</dbReference>
<keyword evidence="2" id="KW-1185">Reference proteome</keyword>
<proteinExistence type="predicted"/>
<name>A0ABR4PZJ6_9HELO</name>
<dbReference type="EMBL" id="JBFCZG010000001">
    <property type="protein sequence ID" value="KAL3428481.1"/>
    <property type="molecule type" value="Genomic_DNA"/>
</dbReference>
<evidence type="ECO:0000313" key="1">
    <source>
        <dbReference type="EMBL" id="KAL3428481.1"/>
    </source>
</evidence>
<evidence type="ECO:0008006" key="3">
    <source>
        <dbReference type="Google" id="ProtNLM"/>
    </source>
</evidence>
<comment type="caution">
    <text evidence="1">The sequence shown here is derived from an EMBL/GenBank/DDBJ whole genome shotgun (WGS) entry which is preliminary data.</text>
</comment>
<sequence length="433" mass="49893">MALGSKMDPFSKLPSLILLTIVKLLPDLASLRHLDRASPVIASLFNDYGPEITEAVMSTSLPEAIQVLIRSIVIIRSKSIPSRSLDDFKEEFLFRDKPCLDYGNGNECILRLFPDPKTRGCQTCGICGFIPRHSEIKWLTHPSILRSILDSAVQVQQLTFSCLQKMIDRCLALRPSHLLDPRFIYRERPNYRSKCPQRRPEGRPYTPRDSGPPTWVEIQRVSRAMWRIQLFLDLKTGALDSNLGWLHDDATRLQSTSIEEFWSPYGSDRLEQLRTVVEYLQELETHDGIIPGTLHRLPTITTEAKAQWPQRSANDILAFEDVYAAKGFHFSQRPEHGRESALKGVDFGLYRRFGFYIWEQERMVGLGFLNPSSSTGPEAEDPNSYMTRYNLWFTWESILSADLIEQRECQRLSDFPEGRTFGFSKYATYWANW</sequence>